<dbReference type="GO" id="GO:0004721">
    <property type="term" value="F:phosphoprotein phosphatase activity"/>
    <property type="evidence" value="ECO:0007669"/>
    <property type="project" value="InterPro"/>
</dbReference>
<dbReference type="EMBL" id="KV878210">
    <property type="protein sequence ID" value="OJJ39851.1"/>
    <property type="molecule type" value="Genomic_DNA"/>
</dbReference>
<sequence>MCGSLPSHLFPLYNRFPFPIHLYQRPSLLLVFGELRTRQRPHRCLHRRRLLILGVSDEDIIADYCLSAEGTKLLLPQRKEKIAQFLRDQSVSFTSVALDGHFSALPDTMALFLGRFRAIYGGREGSMRHIGLEMGDVRVIMENLTAWWQLLGYDFVSTLLNAAETTPNNRHPLPG</sequence>
<dbReference type="Gene3D" id="3.90.190.10">
    <property type="entry name" value="Protein tyrosine phosphatase superfamily"/>
    <property type="match status" value="1"/>
</dbReference>
<dbReference type="Pfam" id="PF13350">
    <property type="entry name" value="Y_phosphatase3"/>
    <property type="match status" value="1"/>
</dbReference>
<keyword evidence="2" id="KW-1185">Reference proteome</keyword>
<dbReference type="InterPro" id="IPR026893">
    <property type="entry name" value="Tyr/Ser_Pase_IphP-type"/>
</dbReference>
<evidence type="ECO:0000313" key="2">
    <source>
        <dbReference type="Proteomes" id="UP000184383"/>
    </source>
</evidence>
<name>A0A1L9RY22_ASPWE</name>
<dbReference type="AlphaFoldDB" id="A0A1L9RY22"/>
<proteinExistence type="predicted"/>
<dbReference type="VEuPathDB" id="FungiDB:ASPWEDRAFT_397679"/>
<evidence type="ECO:0000313" key="1">
    <source>
        <dbReference type="EMBL" id="OJJ39851.1"/>
    </source>
</evidence>
<gene>
    <name evidence="1" type="ORF">ASPWEDRAFT_397679</name>
</gene>
<dbReference type="Proteomes" id="UP000184383">
    <property type="component" value="Unassembled WGS sequence"/>
</dbReference>
<reference evidence="2" key="1">
    <citation type="journal article" date="2017" name="Genome Biol.">
        <title>Comparative genomics reveals high biological diversity and specific adaptations in the industrially and medically important fungal genus Aspergillus.</title>
        <authorList>
            <person name="de Vries R.P."/>
            <person name="Riley R."/>
            <person name="Wiebenga A."/>
            <person name="Aguilar-Osorio G."/>
            <person name="Amillis S."/>
            <person name="Uchima C.A."/>
            <person name="Anderluh G."/>
            <person name="Asadollahi M."/>
            <person name="Askin M."/>
            <person name="Barry K."/>
            <person name="Battaglia E."/>
            <person name="Bayram O."/>
            <person name="Benocci T."/>
            <person name="Braus-Stromeyer S.A."/>
            <person name="Caldana C."/>
            <person name="Canovas D."/>
            <person name="Cerqueira G.C."/>
            <person name="Chen F."/>
            <person name="Chen W."/>
            <person name="Choi C."/>
            <person name="Clum A."/>
            <person name="Dos Santos R.A."/>
            <person name="Damasio A.R."/>
            <person name="Diallinas G."/>
            <person name="Emri T."/>
            <person name="Fekete E."/>
            <person name="Flipphi M."/>
            <person name="Freyberg S."/>
            <person name="Gallo A."/>
            <person name="Gournas C."/>
            <person name="Habgood R."/>
            <person name="Hainaut M."/>
            <person name="Harispe M.L."/>
            <person name="Henrissat B."/>
            <person name="Hilden K.S."/>
            <person name="Hope R."/>
            <person name="Hossain A."/>
            <person name="Karabika E."/>
            <person name="Karaffa L."/>
            <person name="Karanyi Z."/>
            <person name="Krasevec N."/>
            <person name="Kuo A."/>
            <person name="Kusch H."/>
            <person name="LaButti K."/>
            <person name="Lagendijk E.L."/>
            <person name="Lapidus A."/>
            <person name="Levasseur A."/>
            <person name="Lindquist E."/>
            <person name="Lipzen A."/>
            <person name="Logrieco A.F."/>
            <person name="MacCabe A."/>
            <person name="Maekelae M.R."/>
            <person name="Malavazi I."/>
            <person name="Melin P."/>
            <person name="Meyer V."/>
            <person name="Mielnichuk N."/>
            <person name="Miskei M."/>
            <person name="Molnar A.P."/>
            <person name="Mule G."/>
            <person name="Ngan C.Y."/>
            <person name="Orejas M."/>
            <person name="Orosz E."/>
            <person name="Ouedraogo J.P."/>
            <person name="Overkamp K.M."/>
            <person name="Park H.-S."/>
            <person name="Perrone G."/>
            <person name="Piumi F."/>
            <person name="Punt P.J."/>
            <person name="Ram A.F."/>
            <person name="Ramon A."/>
            <person name="Rauscher S."/>
            <person name="Record E."/>
            <person name="Riano-Pachon D.M."/>
            <person name="Robert V."/>
            <person name="Roehrig J."/>
            <person name="Ruller R."/>
            <person name="Salamov A."/>
            <person name="Salih N.S."/>
            <person name="Samson R.A."/>
            <person name="Sandor E."/>
            <person name="Sanguinetti M."/>
            <person name="Schuetze T."/>
            <person name="Sepcic K."/>
            <person name="Shelest E."/>
            <person name="Sherlock G."/>
            <person name="Sophianopoulou V."/>
            <person name="Squina F.M."/>
            <person name="Sun H."/>
            <person name="Susca A."/>
            <person name="Todd R.B."/>
            <person name="Tsang A."/>
            <person name="Unkles S.E."/>
            <person name="van de Wiele N."/>
            <person name="van Rossen-Uffink D."/>
            <person name="Oliveira J.V."/>
            <person name="Vesth T.C."/>
            <person name="Visser J."/>
            <person name="Yu J.-H."/>
            <person name="Zhou M."/>
            <person name="Andersen M.R."/>
            <person name="Archer D.B."/>
            <person name="Baker S.E."/>
            <person name="Benoit I."/>
            <person name="Brakhage A.A."/>
            <person name="Braus G.H."/>
            <person name="Fischer R."/>
            <person name="Frisvad J.C."/>
            <person name="Goldman G.H."/>
            <person name="Houbraken J."/>
            <person name="Oakley B."/>
            <person name="Pocsi I."/>
            <person name="Scazzocchio C."/>
            <person name="Seiboth B."/>
            <person name="vanKuyk P.A."/>
            <person name="Wortman J."/>
            <person name="Dyer P.S."/>
            <person name="Grigoriev I.V."/>
        </authorList>
    </citation>
    <scope>NUCLEOTIDE SEQUENCE [LARGE SCALE GENOMIC DNA]</scope>
    <source>
        <strain evidence="2">DTO 134E9</strain>
    </source>
</reference>
<dbReference type="OrthoDB" id="449382at2759"/>
<dbReference type="RefSeq" id="XP_040693527.1">
    <property type="nucleotide sequence ID" value="XM_040835177.1"/>
</dbReference>
<accession>A0A1L9RY22</accession>
<protein>
    <submittedName>
        <fullName evidence="1">Uncharacterized protein</fullName>
    </submittedName>
</protein>
<organism evidence="1 2">
    <name type="scientific">Aspergillus wentii DTO 134E9</name>
    <dbReference type="NCBI Taxonomy" id="1073089"/>
    <lineage>
        <taxon>Eukaryota</taxon>
        <taxon>Fungi</taxon>
        <taxon>Dikarya</taxon>
        <taxon>Ascomycota</taxon>
        <taxon>Pezizomycotina</taxon>
        <taxon>Eurotiomycetes</taxon>
        <taxon>Eurotiomycetidae</taxon>
        <taxon>Eurotiales</taxon>
        <taxon>Aspergillaceae</taxon>
        <taxon>Aspergillus</taxon>
        <taxon>Aspergillus subgen. Cremei</taxon>
    </lineage>
</organism>
<dbReference type="InterPro" id="IPR029021">
    <property type="entry name" value="Prot-tyrosine_phosphatase-like"/>
</dbReference>
<dbReference type="GeneID" id="63751025"/>
<dbReference type="SUPFAM" id="SSF52799">
    <property type="entry name" value="(Phosphotyrosine protein) phosphatases II"/>
    <property type="match status" value="1"/>
</dbReference>